<reference evidence="1 2" key="1">
    <citation type="submission" date="2019-09" db="EMBL/GenBank/DDBJ databases">
        <authorList>
            <person name="Cremers G."/>
        </authorList>
    </citation>
    <scope>NUCLEOTIDE SEQUENCE [LARGE SCALE GENOMIC DNA]</scope>
    <source>
        <strain evidence="1">4A</strain>
    </source>
</reference>
<name>A0A5E6M7G0_9BACT</name>
<dbReference type="OrthoDB" id="187524at2"/>
<accession>A0A5E6M7G0</accession>
<dbReference type="InterPro" id="IPR011990">
    <property type="entry name" value="TPR-like_helical_dom_sf"/>
</dbReference>
<dbReference type="EMBL" id="CABFVA020000015">
    <property type="protein sequence ID" value="VVM05150.1"/>
    <property type="molecule type" value="Genomic_DNA"/>
</dbReference>
<dbReference type="Gene3D" id="1.25.40.10">
    <property type="entry name" value="Tetratricopeptide repeat domain"/>
    <property type="match status" value="2"/>
</dbReference>
<evidence type="ECO:0000313" key="1">
    <source>
        <dbReference type="EMBL" id="VVM05150.1"/>
    </source>
</evidence>
<dbReference type="SUPFAM" id="SSF48452">
    <property type="entry name" value="TPR-like"/>
    <property type="match status" value="1"/>
</dbReference>
<keyword evidence="2" id="KW-1185">Reference proteome</keyword>
<proteinExistence type="predicted"/>
<dbReference type="Proteomes" id="UP000334923">
    <property type="component" value="Unassembled WGS sequence"/>
</dbReference>
<evidence type="ECO:0000313" key="2">
    <source>
        <dbReference type="Proteomes" id="UP000334923"/>
    </source>
</evidence>
<dbReference type="Pfam" id="PF14559">
    <property type="entry name" value="TPR_19"/>
    <property type="match status" value="1"/>
</dbReference>
<sequence length="227" mass="25587">MRGTWNISRLSAGILLAVLGVLFSRTAGWAASDEKKALFAQAYQDALVAFHRQDWRAAQEAIVQARRIDPDDPRGLVLTAKILLKKKDYAGAEINVGEALRRKPQFGPALLVSGDLAFEQRRFAEAFRLYNEALLQEPGEKDIILKMLYCQVMLGDLGAAERLLARLSPFDEANPAYYFAKAAIFQGRGGREPRDHKDLLQTARVMYGNTVFAEYLRDYEFLFADRP</sequence>
<dbReference type="RefSeq" id="WP_142659346.1">
    <property type="nucleotide sequence ID" value="NZ_CABFVA020000015.1"/>
</dbReference>
<organism evidence="1 2">
    <name type="scientific">Methylacidimicrobium tartarophylax</name>
    <dbReference type="NCBI Taxonomy" id="1041768"/>
    <lineage>
        <taxon>Bacteria</taxon>
        <taxon>Pseudomonadati</taxon>
        <taxon>Verrucomicrobiota</taxon>
        <taxon>Methylacidimicrobium</taxon>
    </lineage>
</organism>
<gene>
    <name evidence="1" type="ORF">MAMT_00488</name>
</gene>
<protein>
    <submittedName>
        <fullName evidence="1">Uncharacterized protein</fullName>
    </submittedName>
</protein>
<dbReference type="AlphaFoldDB" id="A0A5E6M7G0"/>
<dbReference type="Pfam" id="PF13432">
    <property type="entry name" value="TPR_16"/>
    <property type="match status" value="1"/>
</dbReference>